<evidence type="ECO:0000313" key="2">
    <source>
        <dbReference type="Proteomes" id="UP000318815"/>
    </source>
</evidence>
<comment type="caution">
    <text evidence="1">The sequence shown here is derived from an EMBL/GenBank/DDBJ whole genome shotgun (WGS) entry which is preliminary data.</text>
</comment>
<keyword evidence="1" id="KW-0808">Transferase</keyword>
<dbReference type="Proteomes" id="UP000318815">
    <property type="component" value="Unassembled WGS sequence"/>
</dbReference>
<proteinExistence type="predicted"/>
<dbReference type="Gene3D" id="3.30.460.40">
    <property type="match status" value="1"/>
</dbReference>
<keyword evidence="2" id="KW-1185">Reference proteome</keyword>
<gene>
    <name evidence="1" type="ORF">FEF09_27450</name>
</gene>
<dbReference type="GO" id="GO:0016740">
    <property type="term" value="F:transferase activity"/>
    <property type="evidence" value="ECO:0007669"/>
    <property type="project" value="UniProtKB-KW"/>
</dbReference>
<dbReference type="AlphaFoldDB" id="A0A5C6LKL8"/>
<dbReference type="OrthoDB" id="637487at2"/>
<dbReference type="RefSeq" id="WP_146308061.1">
    <property type="nucleotide sequence ID" value="NZ_VOHS01000058.1"/>
</dbReference>
<dbReference type="InterPro" id="IPR039498">
    <property type="entry name" value="NTP_transf_5"/>
</dbReference>
<evidence type="ECO:0000313" key="1">
    <source>
        <dbReference type="EMBL" id="TWV93293.1"/>
    </source>
</evidence>
<protein>
    <submittedName>
        <fullName evidence="1">Nucleotidyltransferase family protein</fullName>
    </submittedName>
</protein>
<accession>A0A5C6LKL8</accession>
<organism evidence="1 2">
    <name type="scientific">Chitinophaga pinensis</name>
    <dbReference type="NCBI Taxonomy" id="79329"/>
    <lineage>
        <taxon>Bacteria</taxon>
        <taxon>Pseudomonadati</taxon>
        <taxon>Bacteroidota</taxon>
        <taxon>Chitinophagia</taxon>
        <taxon>Chitinophagales</taxon>
        <taxon>Chitinophagaceae</taxon>
        <taxon>Chitinophaga</taxon>
    </lineage>
</organism>
<dbReference type="EMBL" id="VOHS01000058">
    <property type="protein sequence ID" value="TWV93293.1"/>
    <property type="molecule type" value="Genomic_DNA"/>
</dbReference>
<sequence>MLNNEVTVVVLCCKVYLQTSAISDLKTFICQHPIQWQQVYQLSTKHRVRPLVFQILSKLPAEVPADILQRFRAYCREFLLFAVDRHQEAARVVHLLAEQGIAARHYKGTDYALLLYRDIGMREFTDIDIVIDSDQADRVRAIMQAEGYEMYLEKYFRKYPAHFRRHIKEVNFGKRCPRGKRFSFEFHYRPTHGLMDLQYSFADLLGPDYLQRAYTAGDYYTLMVLNNGASDFFPHLRSLMDMILLYRKGPFSVPAALRPYELLWQQLAASLLGFKTEAAPAHDATYQLLADRLRHSRAGDSYTLLQQARVRLSLAADISAKWRITHRYLTYLLRPNANDINALPLPYFLYYFTKPVRLASNLLKVRK</sequence>
<name>A0A5C6LKL8_9BACT</name>
<dbReference type="Pfam" id="PF14907">
    <property type="entry name" value="NTP_transf_5"/>
    <property type="match status" value="1"/>
</dbReference>
<reference evidence="1 2" key="1">
    <citation type="submission" date="2019-08" db="EMBL/GenBank/DDBJ databases">
        <title>Whole genome sequencing of chitin degrading bacteria Chitinophaga pinensis YS16.</title>
        <authorList>
            <person name="Singh R.P."/>
            <person name="Manchanda G."/>
            <person name="Maurya I.K."/>
            <person name="Joshi N.K."/>
            <person name="Srivastava A.K."/>
        </authorList>
    </citation>
    <scope>NUCLEOTIDE SEQUENCE [LARGE SCALE GENOMIC DNA]</scope>
    <source>
        <strain evidence="1 2">YS-16</strain>
    </source>
</reference>